<feature type="transmembrane region" description="Helical" evidence="4">
    <location>
        <begin position="29"/>
        <end position="46"/>
    </location>
</feature>
<keyword evidence="2" id="KW-0442">Lipid degradation</keyword>
<evidence type="ECO:0000256" key="3">
    <source>
        <dbReference type="ARBA" id="ARBA00023098"/>
    </source>
</evidence>
<dbReference type="PANTHER" id="PTHR10272:SF0">
    <property type="entry name" value="PLATELET-ACTIVATING FACTOR ACETYLHYDROLASE"/>
    <property type="match status" value="1"/>
</dbReference>
<feature type="transmembrane region" description="Helical" evidence="4">
    <location>
        <begin position="6"/>
        <end position="24"/>
    </location>
</feature>
<evidence type="ECO:0000256" key="1">
    <source>
        <dbReference type="ARBA" id="ARBA00022801"/>
    </source>
</evidence>
<dbReference type="Proteomes" id="UP000681340">
    <property type="component" value="Unassembled WGS sequence"/>
</dbReference>
<dbReference type="PANTHER" id="PTHR10272">
    <property type="entry name" value="PLATELET-ACTIVATING FACTOR ACETYLHYDROLASE"/>
    <property type="match status" value="1"/>
</dbReference>
<protein>
    <submittedName>
        <fullName evidence="5">Carboxylic ester hydrolase</fullName>
    </submittedName>
</protein>
<dbReference type="InterPro" id="IPR029058">
    <property type="entry name" value="AB_hydrolase_fold"/>
</dbReference>
<dbReference type="AlphaFoldDB" id="A0A919VUX9"/>
<evidence type="ECO:0000256" key="2">
    <source>
        <dbReference type="ARBA" id="ARBA00022963"/>
    </source>
</evidence>
<gene>
    <name evidence="5" type="ORF">Aau02nite_77120</name>
</gene>
<evidence type="ECO:0000313" key="6">
    <source>
        <dbReference type="Proteomes" id="UP000681340"/>
    </source>
</evidence>
<feature type="transmembrane region" description="Helical" evidence="4">
    <location>
        <begin position="90"/>
        <end position="113"/>
    </location>
</feature>
<keyword evidence="6" id="KW-1185">Reference proteome</keyword>
<accession>A0A919VUX9</accession>
<keyword evidence="3" id="KW-0443">Lipid metabolism</keyword>
<dbReference type="GO" id="GO:0003847">
    <property type="term" value="F:1-alkyl-2-acetylglycerophosphocholine esterase activity"/>
    <property type="evidence" value="ECO:0007669"/>
    <property type="project" value="TreeGrafter"/>
</dbReference>
<name>A0A919VUX9_9ACTN</name>
<evidence type="ECO:0000313" key="5">
    <source>
        <dbReference type="EMBL" id="GIM77681.1"/>
    </source>
</evidence>
<comment type="caution">
    <text evidence="5">The sequence shown here is derived from an EMBL/GenBank/DDBJ whole genome shotgun (WGS) entry which is preliminary data.</text>
</comment>
<dbReference type="Gene3D" id="3.40.50.1820">
    <property type="entry name" value="alpha/beta hydrolase"/>
    <property type="match status" value="1"/>
</dbReference>
<dbReference type="RefSeq" id="WP_212993542.1">
    <property type="nucleotide sequence ID" value="NZ_BAABEA010000041.1"/>
</dbReference>
<keyword evidence="4" id="KW-1133">Transmembrane helix</keyword>
<dbReference type="EMBL" id="BOQL01000068">
    <property type="protein sequence ID" value="GIM77681.1"/>
    <property type="molecule type" value="Genomic_DNA"/>
</dbReference>
<sequence>MRSFEAMLLVANAVAFLAVAVPGLRRRSWTSWLLTVPIVAGAVQILGEGARWQLVPAYVLALAFPVAWLLRRRMAGRFTPRRWIVRTTRIAVVAVGATVLVTSTALPAAVPIFRFPTPTGSHGIGTVTYHWVDPTRPEPFTADGADHRELMAQVWYPATPAPEAARAPYITDADAVTPVLTELTGLPPFLLDHFRYVTTNAVAGAPAADGRHPVLVFLSGLYGFRSVSTFQIEELVSHGYVVVGLDQPGVVATVRFPDGRQLRNLPFDQIDPLVDQSVEPQPTTPALDGVPRPDGLVPFFADDVRFVLDRLGGVDTADPHRVLTGHLDLGRAGVLGVSLGGRIAAQSCRADARLRACLVMDDPVPAGVVAAGLRQPTMFLTRDAETMRLERRKSGGWSEHDITTTLGTMRSAYATLTGGGYYVEIADLFHVNFTDLPYWLPASAHLGLSGPIGGRRGFAVINAYTVAFFDQALRGRPSPLLHQGSAAIPGTTIAVRAPVTRPG</sequence>
<evidence type="ECO:0000256" key="4">
    <source>
        <dbReference type="SAM" id="Phobius"/>
    </source>
</evidence>
<keyword evidence="4" id="KW-0812">Transmembrane</keyword>
<proteinExistence type="predicted"/>
<keyword evidence="1 5" id="KW-0378">Hydrolase</keyword>
<organism evidence="5 6">
    <name type="scientific">Actinoplanes auranticolor</name>
    <dbReference type="NCBI Taxonomy" id="47988"/>
    <lineage>
        <taxon>Bacteria</taxon>
        <taxon>Bacillati</taxon>
        <taxon>Actinomycetota</taxon>
        <taxon>Actinomycetes</taxon>
        <taxon>Micromonosporales</taxon>
        <taxon>Micromonosporaceae</taxon>
        <taxon>Actinoplanes</taxon>
    </lineage>
</organism>
<feature type="transmembrane region" description="Helical" evidence="4">
    <location>
        <begin position="52"/>
        <end position="70"/>
    </location>
</feature>
<dbReference type="SUPFAM" id="SSF53474">
    <property type="entry name" value="alpha/beta-Hydrolases"/>
    <property type="match status" value="1"/>
</dbReference>
<reference evidence="5" key="1">
    <citation type="submission" date="2021-03" db="EMBL/GenBank/DDBJ databases">
        <title>Whole genome shotgun sequence of Actinoplanes auranticolor NBRC 12245.</title>
        <authorList>
            <person name="Komaki H."/>
            <person name="Tamura T."/>
        </authorList>
    </citation>
    <scope>NUCLEOTIDE SEQUENCE</scope>
    <source>
        <strain evidence="5">NBRC 12245</strain>
    </source>
</reference>
<keyword evidence="4" id="KW-0472">Membrane</keyword>
<dbReference type="GO" id="GO:0016042">
    <property type="term" value="P:lipid catabolic process"/>
    <property type="evidence" value="ECO:0007669"/>
    <property type="project" value="UniProtKB-KW"/>
</dbReference>